<protein>
    <recommendedName>
        <fullName evidence="3">Fibronectin type III-like domain-containing protein</fullName>
    </recommendedName>
</protein>
<evidence type="ECO:0000256" key="2">
    <source>
        <dbReference type="ARBA" id="ARBA00022801"/>
    </source>
</evidence>
<dbReference type="GO" id="GO:0005975">
    <property type="term" value="P:carbohydrate metabolic process"/>
    <property type="evidence" value="ECO:0007669"/>
    <property type="project" value="InterPro"/>
</dbReference>
<dbReference type="Proteomes" id="UP000018690">
    <property type="component" value="Unassembled WGS sequence"/>
</dbReference>
<keyword evidence="2" id="KW-0378">Hydrolase</keyword>
<name>A0A829NKZ5_MEDG5</name>
<dbReference type="SUPFAM" id="SSF52279">
    <property type="entry name" value="Beta-D-glucan exohydrolase, C-terminal domain"/>
    <property type="match status" value="1"/>
</dbReference>
<gene>
    <name evidence="4" type="ORF">HMPREF1201_01877</name>
</gene>
<evidence type="ECO:0000259" key="3">
    <source>
        <dbReference type="SMART" id="SM01217"/>
    </source>
</evidence>
<dbReference type="EMBL" id="AZJF01000004">
    <property type="protein sequence ID" value="ETD18152.1"/>
    <property type="molecule type" value="Genomic_DNA"/>
</dbReference>
<dbReference type="Gene3D" id="3.40.50.1700">
    <property type="entry name" value="Glycoside hydrolase family 3 C-terminal domain"/>
    <property type="match status" value="1"/>
</dbReference>
<dbReference type="InterPro" id="IPR036881">
    <property type="entry name" value="Glyco_hydro_3_C_sf"/>
</dbReference>
<evidence type="ECO:0000313" key="4">
    <source>
        <dbReference type="EMBL" id="ETD18152.1"/>
    </source>
</evidence>
<keyword evidence="5" id="KW-1185">Reference proteome</keyword>
<dbReference type="AlphaFoldDB" id="A0A829NKZ5"/>
<dbReference type="FunFam" id="2.60.40.10:FF:000495">
    <property type="entry name" value="Periplasmic beta-glucosidase"/>
    <property type="match status" value="1"/>
</dbReference>
<evidence type="ECO:0000256" key="1">
    <source>
        <dbReference type="ARBA" id="ARBA00005336"/>
    </source>
</evidence>
<accession>A0A829NKZ5</accession>
<dbReference type="GO" id="GO:0008422">
    <property type="term" value="F:beta-glucosidase activity"/>
    <property type="evidence" value="ECO:0007669"/>
    <property type="project" value="UniProtKB-ARBA"/>
</dbReference>
<organism evidence="4 5">
    <name type="scientific">Mediterraneibacter gnavus (strain CC55_001C)</name>
    <dbReference type="NCBI Taxonomy" id="1073375"/>
    <lineage>
        <taxon>Bacteria</taxon>
        <taxon>Bacillati</taxon>
        <taxon>Bacillota</taxon>
        <taxon>Clostridia</taxon>
        <taxon>Lachnospirales</taxon>
        <taxon>Lachnospiraceae</taxon>
        <taxon>Mediterraneibacter</taxon>
    </lineage>
</organism>
<evidence type="ECO:0000313" key="5">
    <source>
        <dbReference type="Proteomes" id="UP000018690"/>
    </source>
</evidence>
<comment type="similarity">
    <text evidence="1">Belongs to the glycosyl hydrolase 3 family.</text>
</comment>
<dbReference type="RefSeq" id="WP_009244209.1">
    <property type="nucleotide sequence ID" value="NZ_KI669415.1"/>
</dbReference>
<proteinExistence type="inferred from homology"/>
<dbReference type="PANTHER" id="PTHR42715:SF10">
    <property type="entry name" value="BETA-GLUCOSIDASE"/>
    <property type="match status" value="1"/>
</dbReference>
<dbReference type="PANTHER" id="PTHR42715">
    <property type="entry name" value="BETA-GLUCOSIDASE"/>
    <property type="match status" value="1"/>
</dbReference>
<dbReference type="Gene3D" id="2.60.40.10">
    <property type="entry name" value="Immunoglobulins"/>
    <property type="match status" value="1"/>
</dbReference>
<dbReference type="Pfam" id="PF14310">
    <property type="entry name" value="Fn3-like"/>
    <property type="match status" value="1"/>
</dbReference>
<dbReference type="InterPro" id="IPR050288">
    <property type="entry name" value="Cellulose_deg_GH3"/>
</dbReference>
<comment type="caution">
    <text evidence="4">The sequence shown here is derived from an EMBL/GenBank/DDBJ whole genome shotgun (WGS) entry which is preliminary data.</text>
</comment>
<reference evidence="4 5" key="1">
    <citation type="submission" date="2013-10" db="EMBL/GenBank/DDBJ databases">
        <title>The Genome Sequence of Ruminococcus gnavus CC55_001C.</title>
        <authorList>
            <consortium name="The Broad Institute Genomics Platform"/>
            <person name="Earl A."/>
            <person name="Allen-Vercoe E."/>
            <person name="Daigneault M."/>
            <person name="Young S.K."/>
            <person name="Zeng Q."/>
            <person name="Gargeya S."/>
            <person name="Fitzgerald M."/>
            <person name="Abouelleil A."/>
            <person name="Alvarado L."/>
            <person name="Chapman S.B."/>
            <person name="Gainer-Dewar J."/>
            <person name="Goldberg J."/>
            <person name="Griggs A."/>
            <person name="Gujja S."/>
            <person name="Hansen M."/>
            <person name="Howarth C."/>
            <person name="Imamovic A."/>
            <person name="Ireland A."/>
            <person name="Larimer J."/>
            <person name="McCowan C."/>
            <person name="Murphy C."/>
            <person name="Pearson M."/>
            <person name="Poon T.W."/>
            <person name="Priest M."/>
            <person name="Roberts A."/>
            <person name="Saif S."/>
            <person name="Shea T."/>
            <person name="Sykes S."/>
            <person name="Wortman J."/>
            <person name="Nusbaum C."/>
            <person name="Birren B."/>
        </authorList>
    </citation>
    <scope>NUCLEOTIDE SEQUENCE [LARGE SCALE GENOMIC DNA]</scope>
    <source>
        <strain evidence="4 5">CC55_001C</strain>
    </source>
</reference>
<dbReference type="SMART" id="SM01217">
    <property type="entry name" value="Fn3_like"/>
    <property type="match status" value="1"/>
</dbReference>
<dbReference type="InterPro" id="IPR013783">
    <property type="entry name" value="Ig-like_fold"/>
</dbReference>
<dbReference type="InterPro" id="IPR026891">
    <property type="entry name" value="Fn3-like"/>
</dbReference>
<feature type="domain" description="Fibronectin type III-like" evidence="3">
    <location>
        <begin position="94"/>
        <end position="164"/>
    </location>
</feature>
<sequence length="263" mass="30100">MNIHIKYSRLSYPTSSQIAGIELSEFPGNAEGIFVGYRYYDARKMDVLFPFGYGLSYTEFSYSNLMIDKSRITAKDTLMVSLDVTNTGSMEGKEIVQLYVSDKTHSASRPVRELKNFAAVTLKPGETKTVSMELDYRAFAWYDTEQKDWYAAGGTYEICIGKSSRDIVMRTEVVLENEKEKLPKIDENVMIGDLMDCAKTADYVEERLMPYIGEFIGKTSMKEMDEMERSMVYYMPLSSLRSFTKLDNEGLGELVDELENHVR</sequence>